<feature type="compositionally biased region" description="Low complexity" evidence="1">
    <location>
        <begin position="30"/>
        <end position="56"/>
    </location>
</feature>
<dbReference type="EMBL" id="RZGY01000001">
    <property type="protein sequence ID" value="RUQ85774.1"/>
    <property type="molecule type" value="Genomic_DNA"/>
</dbReference>
<gene>
    <name evidence="2" type="ORF">CLV49_3506</name>
    <name evidence="3" type="ORF">ELQ93_01725</name>
</gene>
<accession>A0A2P8H0W2</accession>
<name>A0A2P8H0W2_9MICO</name>
<dbReference type="OrthoDB" id="3790380at2"/>
<organism evidence="2 4">
    <name type="scientific">Labedella gwakjiensis</name>
    <dbReference type="NCBI Taxonomy" id="390269"/>
    <lineage>
        <taxon>Bacteria</taxon>
        <taxon>Bacillati</taxon>
        <taxon>Actinomycetota</taxon>
        <taxon>Actinomycetes</taxon>
        <taxon>Micrococcales</taxon>
        <taxon>Microbacteriaceae</taxon>
        <taxon>Labedella</taxon>
    </lineage>
</organism>
<evidence type="ECO:0000313" key="3">
    <source>
        <dbReference type="EMBL" id="RUQ85774.1"/>
    </source>
</evidence>
<evidence type="ECO:0008006" key="6">
    <source>
        <dbReference type="Google" id="ProtNLM"/>
    </source>
</evidence>
<protein>
    <recommendedName>
        <fullName evidence="6">DUF5666 domain-containing protein</fullName>
    </recommendedName>
</protein>
<dbReference type="AlphaFoldDB" id="A0A2P8H0W2"/>
<dbReference type="EMBL" id="PYAU01000001">
    <property type="protein sequence ID" value="PSL39853.1"/>
    <property type="molecule type" value="Genomic_DNA"/>
</dbReference>
<sequence>MTPSPSSRTLARGGASIALIAAGALFLAGCSSDSSETSSASSAPSAASDQQMQAPSGVSGLIASISDGTMQVQGTDEQNAVSYGDSTTVSETVSGDVSSIVVGSCVLVTGSADGDDESATVTAESVTVSEAVDGECTGGFGGGMPSGDLPTGDDGEMPARPSGAPADGEMPSGAPTGAGMGGGIVVGLVSAVDGDTVTVESSMGDESTTRSVVTTDDSSVTTTVASDASALEVGRCVVVQGDADDAGTVEATALTVSDAVDGECTTGMPGGFGGRPGSESTDD</sequence>
<comment type="caution">
    <text evidence="2">The sequence shown here is derived from an EMBL/GenBank/DDBJ whole genome shotgun (WGS) entry which is preliminary data.</text>
</comment>
<reference evidence="2 4" key="1">
    <citation type="submission" date="2018-03" db="EMBL/GenBank/DDBJ databases">
        <title>Genomic Encyclopedia of Archaeal and Bacterial Type Strains, Phase II (KMG-II): from individual species to whole genera.</title>
        <authorList>
            <person name="Goeker M."/>
        </authorList>
    </citation>
    <scope>NUCLEOTIDE SEQUENCE [LARGE SCALE GENOMIC DNA]</scope>
    <source>
        <strain evidence="2 4">DSM 21548</strain>
    </source>
</reference>
<evidence type="ECO:0000313" key="2">
    <source>
        <dbReference type="EMBL" id="PSL39853.1"/>
    </source>
</evidence>
<dbReference type="RefSeq" id="WP_106564671.1">
    <property type="nucleotide sequence ID" value="NZ_PYAU01000001.1"/>
</dbReference>
<dbReference type="Proteomes" id="UP000241203">
    <property type="component" value="Unassembled WGS sequence"/>
</dbReference>
<keyword evidence="5" id="KW-1185">Reference proteome</keyword>
<evidence type="ECO:0000313" key="5">
    <source>
        <dbReference type="Proteomes" id="UP000268291"/>
    </source>
</evidence>
<evidence type="ECO:0000256" key="1">
    <source>
        <dbReference type="SAM" id="MobiDB-lite"/>
    </source>
</evidence>
<feature type="region of interest" description="Disordered" evidence="1">
    <location>
        <begin position="30"/>
        <end position="60"/>
    </location>
</feature>
<dbReference type="Proteomes" id="UP000268291">
    <property type="component" value="Unassembled WGS sequence"/>
</dbReference>
<feature type="compositionally biased region" description="Gly residues" evidence="1">
    <location>
        <begin position="136"/>
        <end position="145"/>
    </location>
</feature>
<feature type="region of interest" description="Disordered" evidence="1">
    <location>
        <begin position="134"/>
        <end position="181"/>
    </location>
</feature>
<evidence type="ECO:0000313" key="4">
    <source>
        <dbReference type="Proteomes" id="UP000241203"/>
    </source>
</evidence>
<reference evidence="3 5" key="2">
    <citation type="submission" date="2018-12" db="EMBL/GenBank/DDBJ databases">
        <authorList>
            <person name="hu s."/>
            <person name="Xu Y."/>
            <person name="Xu B."/>
            <person name="Li F."/>
        </authorList>
    </citation>
    <scope>NUCLEOTIDE SEQUENCE [LARGE SCALE GENOMIC DNA]</scope>
    <source>
        <strain evidence="3 5">KSW2-17</strain>
    </source>
</reference>
<proteinExistence type="predicted"/>